<dbReference type="Proteomes" id="UP000660265">
    <property type="component" value="Unassembled WGS sequence"/>
</dbReference>
<feature type="transmembrane region" description="Helical" evidence="1">
    <location>
        <begin position="196"/>
        <end position="217"/>
    </location>
</feature>
<accession>A0ABQ2DZX7</accession>
<keyword evidence="1" id="KW-0812">Transmembrane</keyword>
<feature type="transmembrane region" description="Helical" evidence="1">
    <location>
        <begin position="134"/>
        <end position="154"/>
    </location>
</feature>
<keyword evidence="3" id="KW-1185">Reference proteome</keyword>
<feature type="transmembrane region" description="Helical" evidence="1">
    <location>
        <begin position="102"/>
        <end position="122"/>
    </location>
</feature>
<name>A0ABQ2DZX7_9ACTN</name>
<comment type="caution">
    <text evidence="2">The sequence shown here is derived from an EMBL/GenBank/DDBJ whole genome shotgun (WGS) entry which is preliminary data.</text>
</comment>
<dbReference type="EMBL" id="BMMV01000003">
    <property type="protein sequence ID" value="GGJ83114.1"/>
    <property type="molecule type" value="Genomic_DNA"/>
</dbReference>
<keyword evidence="1" id="KW-1133">Transmembrane helix</keyword>
<sequence>MRDAEQVNANPPGGTPCSDGRADLGVILRIHAHLTPSDRLSPQSLVCATTAPGILTQQPYPGGAVAVHSFPTDHSDLEGPEERKLQYITALVEIAGEDAKHVNMYVTVSLTSILVTLTQLPFSKLLGLPLALRIILVLGVGIALSGAALFFRYVQAIHRARMALVRCLASANARHARELWAGSAGVWKYHSGEYIWGLRLTVAGQGIMACVVAYLLLAG</sequence>
<gene>
    <name evidence="2" type="ORF">GCM10011583_13470</name>
</gene>
<keyword evidence="1" id="KW-0472">Membrane</keyword>
<protein>
    <submittedName>
        <fullName evidence="2">Uncharacterized protein</fullName>
    </submittedName>
</protein>
<evidence type="ECO:0000313" key="3">
    <source>
        <dbReference type="Proteomes" id="UP000660265"/>
    </source>
</evidence>
<organism evidence="2 3">
    <name type="scientific">Streptomyces camponoticapitis</name>
    <dbReference type="NCBI Taxonomy" id="1616125"/>
    <lineage>
        <taxon>Bacteria</taxon>
        <taxon>Bacillati</taxon>
        <taxon>Actinomycetota</taxon>
        <taxon>Actinomycetes</taxon>
        <taxon>Kitasatosporales</taxon>
        <taxon>Streptomycetaceae</taxon>
        <taxon>Streptomyces</taxon>
    </lineage>
</organism>
<reference evidence="3" key="1">
    <citation type="journal article" date="2019" name="Int. J. Syst. Evol. Microbiol.">
        <title>The Global Catalogue of Microorganisms (GCM) 10K type strain sequencing project: providing services to taxonomists for standard genome sequencing and annotation.</title>
        <authorList>
            <consortium name="The Broad Institute Genomics Platform"/>
            <consortium name="The Broad Institute Genome Sequencing Center for Infectious Disease"/>
            <person name="Wu L."/>
            <person name="Ma J."/>
        </authorList>
    </citation>
    <scope>NUCLEOTIDE SEQUENCE [LARGE SCALE GENOMIC DNA]</scope>
    <source>
        <strain evidence="3">CGMCC 4.7275</strain>
    </source>
</reference>
<evidence type="ECO:0000256" key="1">
    <source>
        <dbReference type="SAM" id="Phobius"/>
    </source>
</evidence>
<proteinExistence type="predicted"/>
<evidence type="ECO:0000313" key="2">
    <source>
        <dbReference type="EMBL" id="GGJ83114.1"/>
    </source>
</evidence>